<organism evidence="2 3">
    <name type="scientific">Sphingobium ummariense RL-3</name>
    <dbReference type="NCBI Taxonomy" id="1346791"/>
    <lineage>
        <taxon>Bacteria</taxon>
        <taxon>Pseudomonadati</taxon>
        <taxon>Pseudomonadota</taxon>
        <taxon>Alphaproteobacteria</taxon>
        <taxon>Sphingomonadales</taxon>
        <taxon>Sphingomonadaceae</taxon>
        <taxon>Sphingobium</taxon>
    </lineage>
</organism>
<dbReference type="Pfam" id="PF01381">
    <property type="entry name" value="HTH_3"/>
    <property type="match status" value="1"/>
</dbReference>
<dbReference type="PROSITE" id="PS50943">
    <property type="entry name" value="HTH_CROC1"/>
    <property type="match status" value="1"/>
</dbReference>
<evidence type="ECO:0000259" key="1">
    <source>
        <dbReference type="PROSITE" id="PS50943"/>
    </source>
</evidence>
<dbReference type="CDD" id="cd00093">
    <property type="entry name" value="HTH_XRE"/>
    <property type="match status" value="1"/>
</dbReference>
<dbReference type="SUPFAM" id="SSF47413">
    <property type="entry name" value="lambda repressor-like DNA-binding domains"/>
    <property type="match status" value="1"/>
</dbReference>
<feature type="domain" description="HTH cro/C1-type" evidence="1">
    <location>
        <begin position="3"/>
        <end position="51"/>
    </location>
</feature>
<evidence type="ECO:0000313" key="2">
    <source>
        <dbReference type="EMBL" id="EQB32006.1"/>
    </source>
</evidence>
<evidence type="ECO:0000313" key="3">
    <source>
        <dbReference type="Proteomes" id="UP000015523"/>
    </source>
</evidence>
<dbReference type="GO" id="GO:0003677">
    <property type="term" value="F:DNA binding"/>
    <property type="evidence" value="ECO:0007669"/>
    <property type="project" value="InterPro"/>
</dbReference>
<protein>
    <recommendedName>
        <fullName evidence="1">HTH cro/C1-type domain-containing protein</fullName>
    </recommendedName>
</protein>
<dbReference type="EMBL" id="AUWY01000080">
    <property type="protein sequence ID" value="EQB32006.1"/>
    <property type="molecule type" value="Genomic_DNA"/>
</dbReference>
<sequence length="199" mass="22765">MSELKLTDAEISRQTGIPSSSLSRYRKGEGVPKAEHLFPLSDVLKADARWLVSGVTAPASVIDAEDAEWEQLPFFDLRDLSDTGKGRPHYWTPFRKDWLNRALGTSVDLYLVRLLSDYHSRTGDRDLTEGDLVFCREITPVELQDGHVVIWRREQGLKVARYSLRPRERVEEDVITPEEVGDDQFVPVARILGKYLQRV</sequence>
<dbReference type="STRING" id="1346791.M529_11720"/>
<accession>T0J221</accession>
<dbReference type="AlphaFoldDB" id="T0J221"/>
<proteinExistence type="predicted"/>
<dbReference type="Gene3D" id="1.10.260.40">
    <property type="entry name" value="lambda repressor-like DNA-binding domains"/>
    <property type="match status" value="1"/>
</dbReference>
<gene>
    <name evidence="2" type="ORF">M529_11720</name>
</gene>
<name>T0J221_9SPHN</name>
<dbReference type="PATRIC" id="fig|1346791.3.peg.2255"/>
<reference evidence="2 3" key="1">
    <citation type="journal article" date="2013" name="Genome Announc.">
        <title>Draft Genome Sequence of Sphingobium ummariense Strain RL-3, a Hexachlorocyclohexane-Degrading Bacterium.</title>
        <authorList>
            <person name="Kohli P."/>
            <person name="Dua A."/>
            <person name="Sangwan N."/>
            <person name="Oldach P."/>
            <person name="Khurana J.P."/>
            <person name="Lal R."/>
        </authorList>
    </citation>
    <scope>NUCLEOTIDE SEQUENCE [LARGE SCALE GENOMIC DNA]</scope>
    <source>
        <strain evidence="2 3">RL-3</strain>
    </source>
</reference>
<keyword evidence="3" id="KW-1185">Reference proteome</keyword>
<dbReference type="InterPro" id="IPR001387">
    <property type="entry name" value="Cro/C1-type_HTH"/>
</dbReference>
<dbReference type="Proteomes" id="UP000015523">
    <property type="component" value="Unassembled WGS sequence"/>
</dbReference>
<dbReference type="InterPro" id="IPR010982">
    <property type="entry name" value="Lambda_DNA-bd_dom_sf"/>
</dbReference>
<comment type="caution">
    <text evidence="2">The sequence shown here is derived from an EMBL/GenBank/DDBJ whole genome shotgun (WGS) entry which is preliminary data.</text>
</comment>